<evidence type="ECO:0000256" key="3">
    <source>
        <dbReference type="PROSITE-ProRule" id="PRU00284"/>
    </source>
</evidence>
<feature type="transmembrane region" description="Helical" evidence="4">
    <location>
        <begin position="12"/>
        <end position="35"/>
    </location>
</feature>
<evidence type="ECO:0000313" key="8">
    <source>
        <dbReference type="Proteomes" id="UP000031866"/>
    </source>
</evidence>
<dbReference type="GO" id="GO:0006935">
    <property type="term" value="P:chemotaxis"/>
    <property type="evidence" value="ECO:0007669"/>
    <property type="project" value="InterPro"/>
</dbReference>
<reference evidence="8" key="1">
    <citation type="submission" date="2014-12" db="EMBL/GenBank/DDBJ databases">
        <title>Genome sequence of Clostridium beijerinckii strain 59B.</title>
        <authorList>
            <person name="Little G.T."/>
            <person name="Minton N.P."/>
        </authorList>
    </citation>
    <scope>NUCLEOTIDE SEQUENCE [LARGE SCALE GENOMIC DNA]</scope>
    <source>
        <strain evidence="8">59B</strain>
    </source>
</reference>
<protein>
    <submittedName>
        <fullName evidence="7">Chemotaxis protein</fullName>
    </submittedName>
</protein>
<feature type="domain" description="HAMP" evidence="6">
    <location>
        <begin position="213"/>
        <end position="268"/>
    </location>
</feature>
<sequence length="574" mass="64236">MLKLSNIKIKSKLHLLSSILLIFTVFVGIFGYIQLKISNDNMESMYNNKLNAINWLNDNRNQARAIEADMYYIILYPDDKDKQNEKMKDIEKRMKIFDDNFQNYKKVELDTYEEDMITTIENDLSKYREGRNEILKLALEGKQKEALEKNEDIKDVANNFQANLKELALHTVKEADEINELNNENYKKITLIFLISIAVSIIVGYLMSKIITKNIVKPLDISVNYLDILSSGDFTSEVPVELKKRKDEIGTMAKALDNINGSLKSLIKNIVEESDKIEEVVNTVNNEVKILNGNIEDVSATTQELSATIEETSASAEETSATSQEIGKAVQSIAEKSQEGAIQAGEINKRAQQTKENIENSQKTAHNTFVNTKDGLEKALEKSKVVEEINVLSDSIMQITEQTNLLALNAAIEAARAGEAGRGFSVVAEEVRKLAEQSKDTVSEIQKVTNKVREAVNDLSYNSNNLLEFVSKDVKRDYSNMLEVAGKYSEDAKFVDDLVMDFSSTSEELLASINDILKTIDGVAEATSEGASGTVDIANKVSEISHKSNEVLEQVTQTKESAEKLKVEMSKFKV</sequence>
<dbReference type="InterPro" id="IPR004089">
    <property type="entry name" value="MCPsignal_dom"/>
</dbReference>
<dbReference type="Gene3D" id="1.10.287.950">
    <property type="entry name" value="Methyl-accepting chemotaxis protein"/>
    <property type="match status" value="1"/>
</dbReference>
<dbReference type="Pfam" id="PF00015">
    <property type="entry name" value="MCPsignal"/>
    <property type="match status" value="1"/>
</dbReference>
<dbReference type="PANTHER" id="PTHR32089:SF112">
    <property type="entry name" value="LYSOZYME-LIKE PROTEIN-RELATED"/>
    <property type="match status" value="1"/>
</dbReference>
<dbReference type="AlphaFoldDB" id="A0A0B5QMN2"/>
<dbReference type="SUPFAM" id="SSF58104">
    <property type="entry name" value="Methyl-accepting chemotaxis protein (MCP) signaling domain"/>
    <property type="match status" value="1"/>
</dbReference>
<dbReference type="EMBL" id="CP010086">
    <property type="protein sequence ID" value="AJG99262.2"/>
    <property type="molecule type" value="Genomic_DNA"/>
</dbReference>
<proteinExistence type="inferred from homology"/>
<evidence type="ECO:0000259" key="6">
    <source>
        <dbReference type="PROSITE" id="PS50885"/>
    </source>
</evidence>
<dbReference type="PRINTS" id="PR00260">
    <property type="entry name" value="CHEMTRNSDUCR"/>
</dbReference>
<feature type="domain" description="Methyl-accepting transducer" evidence="5">
    <location>
        <begin position="287"/>
        <end position="545"/>
    </location>
</feature>
<organism evidence="7 8">
    <name type="scientific">Clostridium beijerinckii</name>
    <name type="common">Clostridium MP</name>
    <dbReference type="NCBI Taxonomy" id="1520"/>
    <lineage>
        <taxon>Bacteria</taxon>
        <taxon>Bacillati</taxon>
        <taxon>Bacillota</taxon>
        <taxon>Clostridia</taxon>
        <taxon>Eubacteriales</taxon>
        <taxon>Clostridiaceae</taxon>
        <taxon>Clostridium</taxon>
    </lineage>
</organism>
<comment type="similarity">
    <text evidence="2">Belongs to the methyl-accepting chemotaxis (MCP) protein family.</text>
</comment>
<dbReference type="KEGG" id="cbei:LF65_02689"/>
<keyword evidence="4" id="KW-1133">Transmembrane helix</keyword>
<dbReference type="Pfam" id="PF12729">
    <property type="entry name" value="4HB_MCP_1"/>
    <property type="match status" value="1"/>
</dbReference>
<keyword evidence="1 3" id="KW-0807">Transducer</keyword>
<dbReference type="PANTHER" id="PTHR32089">
    <property type="entry name" value="METHYL-ACCEPTING CHEMOTAXIS PROTEIN MCPB"/>
    <property type="match status" value="1"/>
</dbReference>
<gene>
    <name evidence="7" type="ORF">LF65_02689</name>
</gene>
<dbReference type="GO" id="GO:0004888">
    <property type="term" value="F:transmembrane signaling receptor activity"/>
    <property type="evidence" value="ECO:0007669"/>
    <property type="project" value="InterPro"/>
</dbReference>
<dbReference type="InterPro" id="IPR024478">
    <property type="entry name" value="HlyB_4HB_MCP"/>
</dbReference>
<dbReference type="Gene3D" id="1.10.8.500">
    <property type="entry name" value="HAMP domain in histidine kinase"/>
    <property type="match status" value="1"/>
</dbReference>
<keyword evidence="4" id="KW-0472">Membrane</keyword>
<dbReference type="PROSITE" id="PS50111">
    <property type="entry name" value="CHEMOTAXIS_TRANSDUC_2"/>
    <property type="match status" value="1"/>
</dbReference>
<dbReference type="STRING" id="1520.LF65_02689"/>
<evidence type="ECO:0000259" key="5">
    <source>
        <dbReference type="PROSITE" id="PS50111"/>
    </source>
</evidence>
<dbReference type="InterPro" id="IPR004090">
    <property type="entry name" value="Chemotax_Me-accpt_rcpt"/>
</dbReference>
<accession>A0A0B5QMN2</accession>
<evidence type="ECO:0000313" key="7">
    <source>
        <dbReference type="EMBL" id="AJG99262.2"/>
    </source>
</evidence>
<dbReference type="GO" id="GO:0007165">
    <property type="term" value="P:signal transduction"/>
    <property type="evidence" value="ECO:0007669"/>
    <property type="project" value="UniProtKB-KW"/>
</dbReference>
<dbReference type="SMART" id="SM00283">
    <property type="entry name" value="MA"/>
    <property type="match status" value="1"/>
</dbReference>
<dbReference type="PROSITE" id="PS50885">
    <property type="entry name" value="HAMP"/>
    <property type="match status" value="1"/>
</dbReference>
<dbReference type="Proteomes" id="UP000031866">
    <property type="component" value="Chromosome"/>
</dbReference>
<evidence type="ECO:0000256" key="1">
    <source>
        <dbReference type="ARBA" id="ARBA00023224"/>
    </source>
</evidence>
<name>A0A0B5QMN2_CLOBE</name>
<dbReference type="InterPro" id="IPR003660">
    <property type="entry name" value="HAMP_dom"/>
</dbReference>
<dbReference type="CDD" id="cd06225">
    <property type="entry name" value="HAMP"/>
    <property type="match status" value="1"/>
</dbReference>
<dbReference type="GO" id="GO:0016020">
    <property type="term" value="C:membrane"/>
    <property type="evidence" value="ECO:0007669"/>
    <property type="project" value="InterPro"/>
</dbReference>
<evidence type="ECO:0000256" key="4">
    <source>
        <dbReference type="SAM" id="Phobius"/>
    </source>
</evidence>
<keyword evidence="4" id="KW-0812">Transmembrane</keyword>
<evidence type="ECO:0000256" key="2">
    <source>
        <dbReference type="ARBA" id="ARBA00029447"/>
    </source>
</evidence>